<comment type="caution">
    <text evidence="8">The sequence shown here is derived from an EMBL/GenBank/DDBJ whole genome shotgun (WGS) entry which is preliminary data.</text>
</comment>
<keyword evidence="3 6" id="KW-0819">tRNA processing</keyword>
<dbReference type="Gene3D" id="2.130.10.10">
    <property type="entry name" value="YVTN repeat-like/Quinoprotein amine dehydrogenase"/>
    <property type="match status" value="2"/>
</dbReference>
<feature type="compositionally biased region" description="Acidic residues" evidence="7">
    <location>
        <begin position="287"/>
        <end position="303"/>
    </location>
</feature>
<dbReference type="InParanoid" id="A0A409W3Y8"/>
<evidence type="ECO:0000313" key="8">
    <source>
        <dbReference type="EMBL" id="PPQ73229.1"/>
    </source>
</evidence>
<dbReference type="HAMAP" id="MF_03056">
    <property type="entry name" value="TRM82"/>
    <property type="match status" value="1"/>
</dbReference>
<keyword evidence="5 6" id="KW-0539">Nucleus</keyword>
<dbReference type="GO" id="GO:0005634">
    <property type="term" value="C:nucleus"/>
    <property type="evidence" value="ECO:0007669"/>
    <property type="project" value="UniProtKB-SubCell"/>
</dbReference>
<dbReference type="InterPro" id="IPR001680">
    <property type="entry name" value="WD40_rpt"/>
</dbReference>
<comment type="subcellular location">
    <subcellularLocation>
        <location evidence="1 6">Nucleus</location>
    </subcellularLocation>
</comment>
<dbReference type="GO" id="GO:0005829">
    <property type="term" value="C:cytosol"/>
    <property type="evidence" value="ECO:0007669"/>
    <property type="project" value="TreeGrafter"/>
</dbReference>
<gene>
    <name evidence="8" type="ORF">CVT26_015032</name>
</gene>
<comment type="similarity">
    <text evidence="6">Belongs to the WD repeat TRM82 family.</text>
</comment>
<dbReference type="InterPro" id="IPR015943">
    <property type="entry name" value="WD40/YVTN_repeat-like_dom_sf"/>
</dbReference>
<comment type="function">
    <text evidence="6">Required for the formation of N(7)-methylguanine at position 46 (m7G46) in tRNA. In the complex, it is required to stabilize and induce conformational changes of the catalytic subunit.</text>
</comment>
<dbReference type="UniPathway" id="UPA00989"/>
<comment type="pathway">
    <text evidence="6">tRNA modification; N(7)-methylguanine-tRNA biosynthesis.</text>
</comment>
<dbReference type="GO" id="GO:0043527">
    <property type="term" value="C:tRNA methyltransferase complex"/>
    <property type="evidence" value="ECO:0007669"/>
    <property type="project" value="TreeGrafter"/>
</dbReference>
<dbReference type="InterPro" id="IPR028884">
    <property type="entry name" value="Trm82"/>
</dbReference>
<proteinExistence type="inferred from homology"/>
<feature type="compositionally biased region" description="Low complexity" evidence="7">
    <location>
        <begin position="402"/>
        <end position="414"/>
    </location>
</feature>
<accession>A0A409W3Y8</accession>
<feature type="region of interest" description="Disordered" evidence="7">
    <location>
        <begin position="471"/>
        <end position="564"/>
    </location>
</feature>
<protein>
    <submittedName>
        <fullName evidence="8">Uncharacterized protein</fullName>
    </submittedName>
</protein>
<dbReference type="GO" id="GO:0106004">
    <property type="term" value="P:tRNA (guanine-N7)-methylation"/>
    <property type="evidence" value="ECO:0007669"/>
    <property type="project" value="UniProtKB-UniRule"/>
</dbReference>
<keyword evidence="4 6" id="KW-0677">Repeat</keyword>
<evidence type="ECO:0000256" key="3">
    <source>
        <dbReference type="ARBA" id="ARBA00022694"/>
    </source>
</evidence>
<feature type="compositionally biased region" description="Basic and acidic residues" evidence="7">
    <location>
        <begin position="539"/>
        <end position="558"/>
    </location>
</feature>
<name>A0A409W3Y8_9AGAR</name>
<feature type="region of interest" description="Disordered" evidence="7">
    <location>
        <begin position="251"/>
        <end position="327"/>
    </location>
</feature>
<dbReference type="PANTHER" id="PTHR16288">
    <property type="entry name" value="WD40 REPEAT PROTEIN 4"/>
    <property type="match status" value="1"/>
</dbReference>
<dbReference type="Pfam" id="PF00400">
    <property type="entry name" value="WD40"/>
    <property type="match status" value="1"/>
</dbReference>
<evidence type="ECO:0000256" key="2">
    <source>
        <dbReference type="ARBA" id="ARBA00022574"/>
    </source>
</evidence>
<dbReference type="SUPFAM" id="SSF50978">
    <property type="entry name" value="WD40 repeat-like"/>
    <property type="match status" value="1"/>
</dbReference>
<keyword evidence="2 6" id="KW-0853">WD repeat</keyword>
<evidence type="ECO:0000256" key="5">
    <source>
        <dbReference type="ARBA" id="ARBA00023242"/>
    </source>
</evidence>
<dbReference type="EMBL" id="NHYE01005416">
    <property type="protein sequence ID" value="PPQ73229.1"/>
    <property type="molecule type" value="Genomic_DNA"/>
</dbReference>
<dbReference type="PANTHER" id="PTHR16288:SF0">
    <property type="entry name" value="TRNA (GUANINE-N(7)-)-METHYLTRANSFERASE NON-CATALYTIC SUBUNIT WDR4"/>
    <property type="match status" value="1"/>
</dbReference>
<dbReference type="SMART" id="SM00320">
    <property type="entry name" value="WD40"/>
    <property type="match status" value="3"/>
</dbReference>
<evidence type="ECO:0000256" key="6">
    <source>
        <dbReference type="HAMAP-Rule" id="MF_03056"/>
    </source>
</evidence>
<dbReference type="Proteomes" id="UP000284706">
    <property type="component" value="Unassembled WGS sequence"/>
</dbReference>
<organism evidence="8 9">
    <name type="scientific">Gymnopilus dilepis</name>
    <dbReference type="NCBI Taxonomy" id="231916"/>
    <lineage>
        <taxon>Eukaryota</taxon>
        <taxon>Fungi</taxon>
        <taxon>Dikarya</taxon>
        <taxon>Basidiomycota</taxon>
        <taxon>Agaricomycotina</taxon>
        <taxon>Agaricomycetes</taxon>
        <taxon>Agaricomycetidae</taxon>
        <taxon>Agaricales</taxon>
        <taxon>Agaricineae</taxon>
        <taxon>Hymenogastraceae</taxon>
        <taxon>Gymnopilus</taxon>
    </lineage>
</organism>
<dbReference type="InterPro" id="IPR036322">
    <property type="entry name" value="WD40_repeat_dom_sf"/>
</dbReference>
<evidence type="ECO:0000256" key="1">
    <source>
        <dbReference type="ARBA" id="ARBA00004123"/>
    </source>
</evidence>
<dbReference type="STRING" id="231916.A0A409W3Y8"/>
<dbReference type="OrthoDB" id="339900at2759"/>
<evidence type="ECO:0000313" key="9">
    <source>
        <dbReference type="Proteomes" id="UP000284706"/>
    </source>
</evidence>
<evidence type="ECO:0000256" key="4">
    <source>
        <dbReference type="ARBA" id="ARBA00022737"/>
    </source>
</evidence>
<feature type="region of interest" description="Disordered" evidence="7">
    <location>
        <begin position="396"/>
        <end position="415"/>
    </location>
</feature>
<sequence>MSVYPHSRILIGPSKTIAITGPHIQVLETSTGTILHTTSNEQHEQHAGVKKSGPVLCAAVVREFRYLLTSGEDKLLKLWEVEGLKLLSERELPKRPTSVAFTADAQTLLVSDKFGDVFRYPFTYVPLTTKQKKDALSSHENPSGGQLVLGHASPLNAFLLTHDEKYIVTADRDEHIRVSWYPKGYNIEMYCLGHHKFVSAIHIPSTDPTSLISGGGDPMLKIWDWMKGTVKHELPILETVEPFIAVRAVRRRRGRSEEDEEEAPEEGARGRRRKGRGKGKGKKNEEQGGEEEAEEEGEGEGEQENTGTPAPSEGQAQEPEEQRKPEKVLVVRRIESVESNTGTHVLFSAVGTTALFSFPYKLDVSPSEIRHFDFKKPVIDFSLAQDNTIVVTLDGRWRPSEGSEGGDSSPSSEESMVKVLRIVDGNFVEDATVLQPLVSSLNSSALLPAIPEELKKLDLYGDLTAMPKYSSDASSEQAEPLPIGAPQLSASETVKSTKGKGKAELSKKELGRIKNKQKVLEKAQEKVRKASEPAGSEEPEAKRARSEATSEHESKDDDVVMAGA</sequence>
<dbReference type="AlphaFoldDB" id="A0A409W3Y8"/>
<keyword evidence="9" id="KW-1185">Reference proteome</keyword>
<evidence type="ECO:0000256" key="7">
    <source>
        <dbReference type="SAM" id="MobiDB-lite"/>
    </source>
</evidence>
<feature type="compositionally biased region" description="Basic and acidic residues" evidence="7">
    <location>
        <begin position="501"/>
        <end position="531"/>
    </location>
</feature>
<reference evidence="8 9" key="1">
    <citation type="journal article" date="2018" name="Evol. Lett.">
        <title>Horizontal gene cluster transfer increased hallucinogenic mushroom diversity.</title>
        <authorList>
            <person name="Reynolds H.T."/>
            <person name="Vijayakumar V."/>
            <person name="Gluck-Thaler E."/>
            <person name="Korotkin H.B."/>
            <person name="Matheny P.B."/>
            <person name="Slot J.C."/>
        </authorList>
    </citation>
    <scope>NUCLEOTIDE SEQUENCE [LARGE SCALE GENOMIC DNA]</scope>
    <source>
        <strain evidence="8 9">SRW20</strain>
    </source>
</reference>
<feature type="compositionally biased region" description="Basic residues" evidence="7">
    <location>
        <begin position="270"/>
        <end position="281"/>
    </location>
</feature>